<sequence length="824" mass="91103">MSRTDFNDLYDVTDDEVDEIKIQFSPPMDPDPNLTPETPRRFPSLIIPSPSHWPTIHNHQKPNDATLLSPNLISPMIASPSPRALNHLASQRFYGSRAPSLDNESFTSEEQSNPMSCPATPDLDPGKQEISQDWLEGLQQQTPELTPDEQQSRGGWFSPVQLHPDALQTLACLTAAQSNNSSPVHISSEMQEVSRFRPSVRISTDQVNITPSEPATDTELSALTVPSPGGFFSSLEPSSRTTWFPGQSDGPSTSTAEQFYGVPWIKASVQYAPPVPAIPERYITKRPDDDEVSDGPPTAIKIPQPAPNQAENSVQDPLPPPISTASDYDESYEQKRLQSANEHLDRTAMWLISQDVSIVPTAEDPPMSPPPTTPLPPIPGSAFRRARRAPRSPSAETVISIPPKSVRFAEAKQTSPTTSIPTIPPDSPKEDTFLRGFEYLQYKKSARDVFVHRKTRSNKLRLDRRCLFENHVQHLDATYELKVPERKGTMRPTSEWGGGTWSNLPEERVEAIFTAQKERSALEQIKPVAWSLEAAKMLNGGTLLTSPTGRTFARKPDAKLLDLGGHASCDWAWQVAMEHPSADIYTVYTDEREHEASNGIAGPDNHTAMHISSLWDLPYEDCYFDVVSARNLFAHLKTHKTSAAADAGMMYPQSPAIDEYDMCLRECLRVLKPGGYLEFAMLDADIVGGGQRCAALGVEFSFSLRTRGYDAAPTKSWLPRVRRAGFGQVRRAWLALPMAGGPVGRDAYESGYESGGTEIGTTADASHVTSLVGSWAWERWMLKLHREMGRDGDRLLEGVPAALEEGARTGASWRYLSGWARKPV</sequence>
<dbReference type="EMBL" id="ML996695">
    <property type="protein sequence ID" value="KAF2400448.1"/>
    <property type="molecule type" value="Genomic_DNA"/>
</dbReference>
<dbReference type="Pfam" id="PF08241">
    <property type="entry name" value="Methyltransf_11"/>
    <property type="match status" value="1"/>
</dbReference>
<dbReference type="GO" id="GO:0008757">
    <property type="term" value="F:S-adenosylmethionine-dependent methyltransferase activity"/>
    <property type="evidence" value="ECO:0007669"/>
    <property type="project" value="InterPro"/>
</dbReference>
<dbReference type="Proteomes" id="UP000799640">
    <property type="component" value="Unassembled WGS sequence"/>
</dbReference>
<keyword evidence="4" id="KW-1185">Reference proteome</keyword>
<dbReference type="Gene3D" id="3.40.50.150">
    <property type="entry name" value="Vaccinia Virus protein VP39"/>
    <property type="match status" value="1"/>
</dbReference>
<name>A0A6G1HWL7_9PEZI</name>
<dbReference type="SUPFAM" id="SSF53335">
    <property type="entry name" value="S-adenosyl-L-methionine-dependent methyltransferases"/>
    <property type="match status" value="1"/>
</dbReference>
<evidence type="ECO:0000259" key="2">
    <source>
        <dbReference type="Pfam" id="PF08241"/>
    </source>
</evidence>
<evidence type="ECO:0000313" key="3">
    <source>
        <dbReference type="EMBL" id="KAF2400448.1"/>
    </source>
</evidence>
<organism evidence="3 4">
    <name type="scientific">Trichodelitschia bisporula</name>
    <dbReference type="NCBI Taxonomy" id="703511"/>
    <lineage>
        <taxon>Eukaryota</taxon>
        <taxon>Fungi</taxon>
        <taxon>Dikarya</taxon>
        <taxon>Ascomycota</taxon>
        <taxon>Pezizomycotina</taxon>
        <taxon>Dothideomycetes</taxon>
        <taxon>Dothideomycetes incertae sedis</taxon>
        <taxon>Phaeotrichales</taxon>
        <taxon>Phaeotrichaceae</taxon>
        <taxon>Trichodelitschia</taxon>
    </lineage>
</organism>
<evidence type="ECO:0000256" key="1">
    <source>
        <dbReference type="SAM" id="MobiDB-lite"/>
    </source>
</evidence>
<gene>
    <name evidence="3" type="ORF">EJ06DRAFT_477343</name>
</gene>
<feature type="region of interest" description="Disordered" evidence="1">
    <location>
        <begin position="98"/>
        <end position="128"/>
    </location>
</feature>
<dbReference type="InterPro" id="IPR013216">
    <property type="entry name" value="Methyltransf_11"/>
</dbReference>
<protein>
    <recommendedName>
        <fullName evidence="2">Methyltransferase type 11 domain-containing protein</fullName>
    </recommendedName>
</protein>
<feature type="compositionally biased region" description="Polar residues" evidence="1">
    <location>
        <begin position="102"/>
        <end position="115"/>
    </location>
</feature>
<dbReference type="InterPro" id="IPR029063">
    <property type="entry name" value="SAM-dependent_MTases_sf"/>
</dbReference>
<proteinExistence type="predicted"/>
<accession>A0A6G1HWL7</accession>
<feature type="region of interest" description="Disordered" evidence="1">
    <location>
        <begin position="286"/>
        <end position="338"/>
    </location>
</feature>
<evidence type="ECO:0000313" key="4">
    <source>
        <dbReference type="Proteomes" id="UP000799640"/>
    </source>
</evidence>
<dbReference type="OrthoDB" id="10256176at2759"/>
<feature type="domain" description="Methyltransferase type 11" evidence="2">
    <location>
        <begin position="583"/>
        <end position="677"/>
    </location>
</feature>
<reference evidence="3" key="1">
    <citation type="journal article" date="2020" name="Stud. Mycol.">
        <title>101 Dothideomycetes genomes: a test case for predicting lifestyles and emergence of pathogens.</title>
        <authorList>
            <person name="Haridas S."/>
            <person name="Albert R."/>
            <person name="Binder M."/>
            <person name="Bloem J."/>
            <person name="Labutti K."/>
            <person name="Salamov A."/>
            <person name="Andreopoulos B."/>
            <person name="Baker S."/>
            <person name="Barry K."/>
            <person name="Bills G."/>
            <person name="Bluhm B."/>
            <person name="Cannon C."/>
            <person name="Castanera R."/>
            <person name="Culley D."/>
            <person name="Daum C."/>
            <person name="Ezra D."/>
            <person name="Gonzalez J."/>
            <person name="Henrissat B."/>
            <person name="Kuo A."/>
            <person name="Liang C."/>
            <person name="Lipzen A."/>
            <person name="Lutzoni F."/>
            <person name="Magnuson J."/>
            <person name="Mondo S."/>
            <person name="Nolan M."/>
            <person name="Ohm R."/>
            <person name="Pangilinan J."/>
            <person name="Park H.-J."/>
            <person name="Ramirez L."/>
            <person name="Alfaro M."/>
            <person name="Sun H."/>
            <person name="Tritt A."/>
            <person name="Yoshinaga Y."/>
            <person name="Zwiers L.-H."/>
            <person name="Turgeon B."/>
            <person name="Goodwin S."/>
            <person name="Spatafora J."/>
            <person name="Crous P."/>
            <person name="Grigoriev I."/>
        </authorList>
    </citation>
    <scope>NUCLEOTIDE SEQUENCE</scope>
    <source>
        <strain evidence="3">CBS 262.69</strain>
    </source>
</reference>
<dbReference type="AlphaFoldDB" id="A0A6G1HWL7"/>
<feature type="region of interest" description="Disordered" evidence="1">
    <location>
        <begin position="236"/>
        <end position="255"/>
    </location>
</feature>